<dbReference type="GO" id="GO:0003676">
    <property type="term" value="F:nucleic acid binding"/>
    <property type="evidence" value="ECO:0007669"/>
    <property type="project" value="InterPro"/>
</dbReference>
<comment type="caution">
    <text evidence="2">The sequence shown here is derived from an EMBL/GenBank/DDBJ whole genome shotgun (WGS) entry which is preliminary data.</text>
</comment>
<accession>A0A4Q9L2T6</accession>
<organism evidence="2 3">
    <name type="scientific">Hamiltosporidium tvaerminnensis</name>
    <dbReference type="NCBI Taxonomy" id="1176355"/>
    <lineage>
        <taxon>Eukaryota</taxon>
        <taxon>Fungi</taxon>
        <taxon>Fungi incertae sedis</taxon>
        <taxon>Microsporidia</taxon>
        <taxon>Dubosqiidae</taxon>
        <taxon>Hamiltosporidium</taxon>
    </lineage>
</organism>
<dbReference type="GO" id="GO:0005634">
    <property type="term" value="C:nucleus"/>
    <property type="evidence" value="ECO:0007669"/>
    <property type="project" value="UniProtKB-ARBA"/>
</dbReference>
<reference evidence="2 3" key="1">
    <citation type="submission" date="2017-12" db="EMBL/GenBank/DDBJ databases">
        <authorList>
            <person name="Pombert J.-F."/>
            <person name="Haag K.L."/>
            <person name="Ebert D."/>
        </authorList>
    </citation>
    <scope>NUCLEOTIDE SEQUENCE [LARGE SCALE GENOMIC DNA]</scope>
    <source>
        <strain evidence="2">FI-OER-3-3</strain>
    </source>
</reference>
<evidence type="ECO:0000313" key="2">
    <source>
        <dbReference type="EMBL" id="TBU00810.1"/>
    </source>
</evidence>
<dbReference type="InterPro" id="IPR036397">
    <property type="entry name" value="RNaseH_sf"/>
</dbReference>
<feature type="domain" description="Integrase catalytic" evidence="1">
    <location>
        <begin position="1"/>
        <end position="88"/>
    </location>
</feature>
<protein>
    <recommendedName>
        <fullName evidence="1">Integrase catalytic domain-containing protein</fullName>
    </recommendedName>
</protein>
<evidence type="ECO:0000259" key="1">
    <source>
        <dbReference type="PROSITE" id="PS50994"/>
    </source>
</evidence>
<dbReference type="Proteomes" id="UP000292362">
    <property type="component" value="Unassembled WGS sequence"/>
</dbReference>
<proteinExistence type="predicted"/>
<dbReference type="AlphaFoldDB" id="A0A4Q9L2T6"/>
<dbReference type="SUPFAM" id="SSF53098">
    <property type="entry name" value="Ribonuclease H-like"/>
    <property type="match status" value="1"/>
</dbReference>
<dbReference type="EMBL" id="PITJ01000893">
    <property type="protein sequence ID" value="TBU00810.1"/>
    <property type="molecule type" value="Genomic_DNA"/>
</dbReference>
<dbReference type="InterPro" id="IPR001584">
    <property type="entry name" value="Integrase_cat-core"/>
</dbReference>
<sequence length="139" mass="16232">MKEYLNKQNIKQLLIPIYSPGSNGISERINKTISFMLSINKKKDIYEIVKEIENTINLNYNSSLKCSPYSIIQEYSIYNPLRRRVEYDCIQHNNIYPNRFKLALGDMVYVKKYLSTKLDKMYVGSKNGGGGVNIKYDNR</sequence>
<evidence type="ECO:0000313" key="3">
    <source>
        <dbReference type="Proteomes" id="UP000292362"/>
    </source>
</evidence>
<dbReference type="PROSITE" id="PS50994">
    <property type="entry name" value="INTEGRASE"/>
    <property type="match status" value="1"/>
</dbReference>
<name>A0A4Q9L2T6_9MICR</name>
<dbReference type="InterPro" id="IPR012337">
    <property type="entry name" value="RNaseH-like_sf"/>
</dbReference>
<dbReference type="GO" id="GO:0015074">
    <property type="term" value="P:DNA integration"/>
    <property type="evidence" value="ECO:0007669"/>
    <property type="project" value="InterPro"/>
</dbReference>
<dbReference type="Gene3D" id="3.30.420.10">
    <property type="entry name" value="Ribonuclease H-like superfamily/Ribonuclease H"/>
    <property type="match status" value="1"/>
</dbReference>
<dbReference type="VEuPathDB" id="MicrosporidiaDB:CWI37_0893p0010"/>
<gene>
    <name evidence="2" type="ORF">CWI37_0893p0010</name>
</gene>